<protein>
    <submittedName>
        <fullName evidence="2">Uncharacterized protein</fullName>
    </submittedName>
</protein>
<feature type="region of interest" description="Disordered" evidence="1">
    <location>
        <begin position="118"/>
        <end position="148"/>
    </location>
</feature>
<dbReference type="Proteomes" id="UP000684084">
    <property type="component" value="Unassembled WGS sequence"/>
</dbReference>
<reference evidence="2" key="1">
    <citation type="submission" date="2020-05" db="EMBL/GenBank/DDBJ databases">
        <authorList>
            <person name="Rincon C."/>
            <person name="Sanders R I."/>
            <person name="Robbins C."/>
            <person name="Chaturvedi A."/>
        </authorList>
    </citation>
    <scope>NUCLEOTIDE SEQUENCE</scope>
    <source>
        <strain evidence="2">CHB12</strain>
    </source>
</reference>
<accession>A0A915ZZG7</accession>
<dbReference type="VEuPathDB" id="FungiDB:RhiirFUN_018994"/>
<name>A0A915ZZG7_9GLOM</name>
<organism evidence="2 3">
    <name type="scientific">Rhizophagus irregularis</name>
    <dbReference type="NCBI Taxonomy" id="588596"/>
    <lineage>
        <taxon>Eukaryota</taxon>
        <taxon>Fungi</taxon>
        <taxon>Fungi incertae sedis</taxon>
        <taxon>Mucoromycota</taxon>
        <taxon>Glomeromycotina</taxon>
        <taxon>Glomeromycetes</taxon>
        <taxon>Glomerales</taxon>
        <taxon>Glomeraceae</taxon>
        <taxon>Rhizophagus</taxon>
    </lineage>
</organism>
<dbReference type="EMBL" id="CAGKOT010000105">
    <property type="protein sequence ID" value="CAB5395853.1"/>
    <property type="molecule type" value="Genomic_DNA"/>
</dbReference>
<dbReference type="OrthoDB" id="2422163at2759"/>
<gene>
    <name evidence="2" type="ORF">CHRIB12_LOCUS24045</name>
</gene>
<comment type="caution">
    <text evidence="2">The sequence shown here is derived from an EMBL/GenBank/DDBJ whole genome shotgun (WGS) entry which is preliminary data.</text>
</comment>
<sequence length="185" mass="21654">MKDTSRQKVSFLICFLKVIKRPTFRLTKKSIGQSQKLIIESQKVIENIVEIEIDGQDQVVMTIVKIEADGQEDLNTIGKSSSDYEPFDNELARKYYKKKEKRNEDQLASLLQDDKLEYSEGRDQTSQKDQDRTRSQSRIQEEDQDRTKSQYRIREDQVVLKVKSELRIGVRVRVRGRVNVKLGDL</sequence>
<evidence type="ECO:0000313" key="2">
    <source>
        <dbReference type="EMBL" id="CAB5395853.1"/>
    </source>
</evidence>
<evidence type="ECO:0000313" key="3">
    <source>
        <dbReference type="Proteomes" id="UP000684084"/>
    </source>
</evidence>
<evidence type="ECO:0000256" key="1">
    <source>
        <dbReference type="SAM" id="MobiDB-lite"/>
    </source>
</evidence>
<dbReference type="AlphaFoldDB" id="A0A915ZZG7"/>
<proteinExistence type="predicted"/>